<accession>A0A0F9AZK9</accession>
<proteinExistence type="predicted"/>
<organism evidence="1">
    <name type="scientific">marine sediment metagenome</name>
    <dbReference type="NCBI Taxonomy" id="412755"/>
    <lineage>
        <taxon>unclassified sequences</taxon>
        <taxon>metagenomes</taxon>
        <taxon>ecological metagenomes</taxon>
    </lineage>
</organism>
<reference evidence="1" key="1">
    <citation type="journal article" date="2015" name="Nature">
        <title>Complex archaea that bridge the gap between prokaryotes and eukaryotes.</title>
        <authorList>
            <person name="Spang A."/>
            <person name="Saw J.H."/>
            <person name="Jorgensen S.L."/>
            <person name="Zaremba-Niedzwiedzka K."/>
            <person name="Martijn J."/>
            <person name="Lind A.E."/>
            <person name="van Eijk R."/>
            <person name="Schleper C."/>
            <person name="Guy L."/>
            <person name="Ettema T.J."/>
        </authorList>
    </citation>
    <scope>NUCLEOTIDE SEQUENCE</scope>
</reference>
<protein>
    <submittedName>
        <fullName evidence="1">Uncharacterized protein</fullName>
    </submittedName>
</protein>
<name>A0A0F9AZK9_9ZZZZ</name>
<comment type="caution">
    <text evidence="1">The sequence shown here is derived from an EMBL/GenBank/DDBJ whole genome shotgun (WGS) entry which is preliminary data.</text>
</comment>
<dbReference type="EMBL" id="LAZR01054782">
    <property type="protein sequence ID" value="KKK77796.1"/>
    <property type="molecule type" value="Genomic_DNA"/>
</dbReference>
<evidence type="ECO:0000313" key="1">
    <source>
        <dbReference type="EMBL" id="KKK77796.1"/>
    </source>
</evidence>
<feature type="non-terminal residue" evidence="1">
    <location>
        <position position="1"/>
    </location>
</feature>
<gene>
    <name evidence="1" type="ORF">LCGC14_2849980</name>
</gene>
<sequence length="48" mass="5836">SRRFRERREWRLVVGSNEKLVLESYHQKCHSVLSDPSKNELLTEIFYV</sequence>
<dbReference type="AlphaFoldDB" id="A0A0F9AZK9"/>